<keyword evidence="3" id="KW-1185">Reference proteome</keyword>
<evidence type="ECO:0000313" key="3">
    <source>
        <dbReference type="Proteomes" id="UP001631957"/>
    </source>
</evidence>
<sequence length="86" mass="9142">MILTSLQAVRYPELVTRFDHEGDSETTRIELGRYYALLTSFSLIGAAGLIALLGAATAVVVPAASQPSFLLTAPLILLLALLRALT</sequence>
<dbReference type="EMBL" id="JBJVNI010000212">
    <property type="protein sequence ID" value="MFM9616206.1"/>
    <property type="molecule type" value="Genomic_DNA"/>
</dbReference>
<dbReference type="Proteomes" id="UP001631957">
    <property type="component" value="Unassembled WGS sequence"/>
</dbReference>
<accession>A0ABW9I8L4</accession>
<feature type="transmembrane region" description="Helical" evidence="1">
    <location>
        <begin position="67"/>
        <end position="85"/>
    </location>
</feature>
<keyword evidence="1" id="KW-0472">Membrane</keyword>
<evidence type="ECO:0000256" key="1">
    <source>
        <dbReference type="SAM" id="Phobius"/>
    </source>
</evidence>
<evidence type="ECO:0008006" key="4">
    <source>
        <dbReference type="Google" id="ProtNLM"/>
    </source>
</evidence>
<protein>
    <recommendedName>
        <fullName evidence="4">Integral membrane protein</fullName>
    </recommendedName>
</protein>
<gene>
    <name evidence="2" type="ORF">ACKI18_47430</name>
</gene>
<organism evidence="2 3">
    <name type="scientific">Streptomyces niveiscabiei</name>
    <dbReference type="NCBI Taxonomy" id="164115"/>
    <lineage>
        <taxon>Bacteria</taxon>
        <taxon>Bacillati</taxon>
        <taxon>Actinomycetota</taxon>
        <taxon>Actinomycetes</taxon>
        <taxon>Kitasatosporales</taxon>
        <taxon>Streptomycetaceae</taxon>
        <taxon>Streptomyces</taxon>
    </lineage>
</organism>
<evidence type="ECO:0000313" key="2">
    <source>
        <dbReference type="EMBL" id="MFM9616206.1"/>
    </source>
</evidence>
<dbReference type="RefSeq" id="WP_409134923.1">
    <property type="nucleotide sequence ID" value="NZ_JBJVNI010000212.1"/>
</dbReference>
<name>A0ABW9I8L4_9ACTN</name>
<keyword evidence="1" id="KW-0812">Transmembrane</keyword>
<proteinExistence type="predicted"/>
<reference evidence="2 3" key="1">
    <citation type="submission" date="2024-12" db="EMBL/GenBank/DDBJ databases">
        <title>Forecasting of Potato common scab and diversities of Pathogenic streptomyces spp. in china.</title>
        <authorList>
            <person name="Handique U."/>
            <person name="Wu J."/>
        </authorList>
    </citation>
    <scope>NUCLEOTIDE SEQUENCE [LARGE SCALE GENOMIC DNA]</scope>
    <source>
        <strain evidence="2 3">ZRIMU1530</strain>
    </source>
</reference>
<feature type="non-terminal residue" evidence="2">
    <location>
        <position position="86"/>
    </location>
</feature>
<feature type="transmembrane region" description="Helical" evidence="1">
    <location>
        <begin position="34"/>
        <end position="61"/>
    </location>
</feature>
<comment type="caution">
    <text evidence="2">The sequence shown here is derived from an EMBL/GenBank/DDBJ whole genome shotgun (WGS) entry which is preliminary data.</text>
</comment>
<keyword evidence="1" id="KW-1133">Transmembrane helix</keyword>